<evidence type="ECO:0000313" key="2">
    <source>
        <dbReference type="EMBL" id="MSS36797.1"/>
    </source>
</evidence>
<evidence type="ECO:0000256" key="1">
    <source>
        <dbReference type="RuleBase" id="RU004508"/>
    </source>
</evidence>
<dbReference type="GO" id="GO:0030170">
    <property type="term" value="F:pyridoxal phosphate binding"/>
    <property type="evidence" value="ECO:0007669"/>
    <property type="project" value="TreeGrafter"/>
</dbReference>
<dbReference type="RefSeq" id="WP_154472237.1">
    <property type="nucleotide sequence ID" value="NZ_VUMD01000007.1"/>
</dbReference>
<accession>A0A7X2NKW7</accession>
<dbReference type="Gene3D" id="3.90.1150.10">
    <property type="entry name" value="Aspartate Aminotransferase, domain 1"/>
    <property type="match status" value="1"/>
</dbReference>
<dbReference type="SUPFAM" id="SSF53383">
    <property type="entry name" value="PLP-dependent transferases"/>
    <property type="match status" value="1"/>
</dbReference>
<name>A0A7X2NKW7_9CLOT</name>
<dbReference type="PANTHER" id="PTHR30244:SF34">
    <property type="entry name" value="DTDP-4-AMINO-4,6-DIDEOXYGALACTOSE TRANSAMINASE"/>
    <property type="match status" value="1"/>
</dbReference>
<dbReference type="PIRSF" id="PIRSF000390">
    <property type="entry name" value="PLP_StrS"/>
    <property type="match status" value="1"/>
</dbReference>
<dbReference type="Proteomes" id="UP000429958">
    <property type="component" value="Unassembled WGS sequence"/>
</dbReference>
<dbReference type="Gene3D" id="3.40.640.10">
    <property type="entry name" value="Type I PLP-dependent aspartate aminotransferase-like (Major domain)"/>
    <property type="match status" value="1"/>
</dbReference>
<keyword evidence="3" id="KW-1185">Reference proteome</keyword>
<protein>
    <submittedName>
        <fullName evidence="2">CDP-4-keto-6-deoxy-D-glucose-3-dehydrase</fullName>
    </submittedName>
</protein>
<evidence type="ECO:0000313" key="3">
    <source>
        <dbReference type="Proteomes" id="UP000429958"/>
    </source>
</evidence>
<dbReference type="Pfam" id="PF01041">
    <property type="entry name" value="DegT_DnrJ_EryC1"/>
    <property type="match status" value="1"/>
</dbReference>
<organism evidence="2 3">
    <name type="scientific">Clostridium porci</name>
    <dbReference type="NCBI Taxonomy" id="2605778"/>
    <lineage>
        <taxon>Bacteria</taxon>
        <taxon>Bacillati</taxon>
        <taxon>Bacillota</taxon>
        <taxon>Clostridia</taxon>
        <taxon>Eubacteriales</taxon>
        <taxon>Clostridiaceae</taxon>
        <taxon>Clostridium</taxon>
    </lineage>
</organism>
<dbReference type="GO" id="GO:0008483">
    <property type="term" value="F:transaminase activity"/>
    <property type="evidence" value="ECO:0007669"/>
    <property type="project" value="TreeGrafter"/>
</dbReference>
<dbReference type="PANTHER" id="PTHR30244">
    <property type="entry name" value="TRANSAMINASE"/>
    <property type="match status" value="1"/>
</dbReference>
<dbReference type="InterPro" id="IPR015424">
    <property type="entry name" value="PyrdxlP-dep_Trfase"/>
</dbReference>
<dbReference type="InterPro" id="IPR015421">
    <property type="entry name" value="PyrdxlP-dep_Trfase_major"/>
</dbReference>
<comment type="caution">
    <text evidence="2">The sequence shown here is derived from an EMBL/GenBank/DDBJ whole genome shotgun (WGS) entry which is preliminary data.</text>
</comment>
<dbReference type="AlphaFoldDB" id="A0A7X2NKW7"/>
<proteinExistence type="inferred from homology"/>
<dbReference type="GO" id="GO:0000271">
    <property type="term" value="P:polysaccharide biosynthetic process"/>
    <property type="evidence" value="ECO:0007669"/>
    <property type="project" value="TreeGrafter"/>
</dbReference>
<dbReference type="InterPro" id="IPR000653">
    <property type="entry name" value="DegT/StrS_aminotransferase"/>
</dbReference>
<reference evidence="2 3" key="1">
    <citation type="submission" date="2019-08" db="EMBL/GenBank/DDBJ databases">
        <title>In-depth cultivation of the pig gut microbiome towards novel bacterial diversity and tailored functional studies.</title>
        <authorList>
            <person name="Wylensek D."/>
            <person name="Hitch T.C.A."/>
            <person name="Clavel T."/>
        </authorList>
    </citation>
    <scope>NUCLEOTIDE SEQUENCE [LARGE SCALE GENOMIC DNA]</scope>
    <source>
        <strain evidence="2 3">WCA-389-WT-23D1</strain>
    </source>
</reference>
<gene>
    <name evidence="2" type="ORF">FYJ39_09485</name>
</gene>
<dbReference type="EMBL" id="VUMD01000007">
    <property type="protein sequence ID" value="MSS36797.1"/>
    <property type="molecule type" value="Genomic_DNA"/>
</dbReference>
<sequence>MLNIPLMSNNITKEDTQCLIRFLETTDRFTNGPKVREFEQAWSEWLGTRYSVFVNSGASANFMTMAGIAQIYGMGEVIVPTITWVSDISSVIAAGHTPVFVDVDLKNMAMCEAHILEKITDRTKAVFLTHVLGFNGLSESLLNELKKRNILLIEDVCESHGATLNGKKVGSLGFASNFSFYYAHHMSTIEGGMVSTDDEEFYQMMRMYRSHGMVRETTNEGYKKNIEDQFPDLNPEFIFMVPGFNMRSTELNAVIGLNQLKRLDDNIAKRRENFRLFIENLDGKKYFNEFDTEGNSNYAFVLLLREADPEFFKQLTQTLREENVEFRRGTAGGGNQLRQPFVRKRYPDICPTDYVNAEKIHFYGMYTGNYPGLDRRKILELTRIINKI</sequence>
<keyword evidence="1" id="KW-0663">Pyridoxal phosphate</keyword>
<dbReference type="InterPro" id="IPR015422">
    <property type="entry name" value="PyrdxlP-dep_Trfase_small"/>
</dbReference>
<comment type="similarity">
    <text evidence="1">Belongs to the DegT/DnrJ/EryC1 family.</text>
</comment>